<dbReference type="AlphaFoldDB" id="A0A6C0LDE7"/>
<evidence type="ECO:0000313" key="2">
    <source>
        <dbReference type="EMBL" id="QHU28613.1"/>
    </source>
</evidence>
<protein>
    <submittedName>
        <fullName evidence="2">Uncharacterized protein</fullName>
    </submittedName>
</protein>
<name>A0A6C0LDE7_9ZZZZ</name>
<keyword evidence="1" id="KW-1133">Transmembrane helix</keyword>
<keyword evidence="1" id="KW-0812">Transmembrane</keyword>
<feature type="transmembrane region" description="Helical" evidence="1">
    <location>
        <begin position="85"/>
        <end position="103"/>
    </location>
</feature>
<proteinExistence type="predicted"/>
<keyword evidence="1" id="KW-0472">Membrane</keyword>
<feature type="transmembrane region" description="Helical" evidence="1">
    <location>
        <begin position="12"/>
        <end position="28"/>
    </location>
</feature>
<feature type="transmembrane region" description="Helical" evidence="1">
    <location>
        <begin position="34"/>
        <end position="50"/>
    </location>
</feature>
<organism evidence="2">
    <name type="scientific">viral metagenome</name>
    <dbReference type="NCBI Taxonomy" id="1070528"/>
    <lineage>
        <taxon>unclassified sequences</taxon>
        <taxon>metagenomes</taxon>
        <taxon>organismal metagenomes</taxon>
    </lineage>
</organism>
<feature type="transmembrane region" description="Helical" evidence="1">
    <location>
        <begin position="62"/>
        <end position="79"/>
    </location>
</feature>
<evidence type="ECO:0000256" key="1">
    <source>
        <dbReference type="SAM" id="Phobius"/>
    </source>
</evidence>
<sequence length="141" mass="16982">MEIAPYHHTKWIVVSSFFFTIPAIYAYLHHLYNYSILLVCTSLISANYWRKATYSWRRNMDLLFAKFAFIVFASNGVVYVKKIPYIITGYSGFIILLYCYYLSGKLLEMKHNDWYKFHMMFHFIMMYEQCIILDSIVESRK</sequence>
<reference evidence="2" key="1">
    <citation type="journal article" date="2020" name="Nature">
        <title>Giant virus diversity and host interactions through global metagenomics.</title>
        <authorList>
            <person name="Schulz F."/>
            <person name="Roux S."/>
            <person name="Paez-Espino D."/>
            <person name="Jungbluth S."/>
            <person name="Walsh D.A."/>
            <person name="Denef V.J."/>
            <person name="McMahon K.D."/>
            <person name="Konstantinidis K.T."/>
            <person name="Eloe-Fadrosh E.A."/>
            <person name="Kyrpides N.C."/>
            <person name="Woyke T."/>
        </authorList>
    </citation>
    <scope>NUCLEOTIDE SEQUENCE</scope>
    <source>
        <strain evidence="2">GVMAG-M-3300027770-73</strain>
    </source>
</reference>
<accession>A0A6C0LDE7</accession>
<dbReference type="EMBL" id="MN740473">
    <property type="protein sequence ID" value="QHU28613.1"/>
    <property type="molecule type" value="Genomic_DNA"/>
</dbReference>